<evidence type="ECO:0000313" key="2">
    <source>
        <dbReference type="EMBL" id="SPS11897.1"/>
    </source>
</evidence>
<evidence type="ECO:0008006" key="4">
    <source>
        <dbReference type="Google" id="ProtNLM"/>
    </source>
</evidence>
<dbReference type="Proteomes" id="UP000279235">
    <property type="component" value="Unassembled WGS sequence"/>
</dbReference>
<accession>A0A2X0PK80</accession>
<reference evidence="1" key="1">
    <citation type="submission" date="2018-01" db="EMBL/GenBank/DDBJ databases">
        <authorList>
            <person name="Gaut B.S."/>
            <person name="Morton B.R."/>
            <person name="Clegg M.T."/>
            <person name="Duvall M.R."/>
        </authorList>
    </citation>
    <scope>NUCLEOTIDE SEQUENCE</scope>
    <source>
        <strain evidence="1">Lactococcus lactis</strain>
    </source>
</reference>
<organism evidence="1">
    <name type="scientific">Lactococcus lactis</name>
    <dbReference type="NCBI Taxonomy" id="1358"/>
    <lineage>
        <taxon>Bacteria</taxon>
        <taxon>Bacillati</taxon>
        <taxon>Bacillota</taxon>
        <taxon>Bacilli</taxon>
        <taxon>Lactobacillales</taxon>
        <taxon>Streptococcaceae</taxon>
        <taxon>Lactococcus</taxon>
    </lineage>
</organism>
<reference evidence="2" key="2">
    <citation type="submission" date="2018-05" db="EMBL/GenBank/DDBJ databases">
        <authorList>
            <person name="Lanie J.A."/>
            <person name="Ng W.-L."/>
            <person name="Kazmierczak K.M."/>
            <person name="Andrzejewski T.M."/>
            <person name="Davidsen T.M."/>
            <person name="Wayne K.J."/>
            <person name="Tettelin H."/>
            <person name="Glass J.I."/>
            <person name="Rusch D."/>
            <person name="Podicherti R."/>
            <person name="Tsui H.-C.T."/>
            <person name="Winkler M.E."/>
        </authorList>
    </citation>
    <scope>NUCLEOTIDE SEQUENCE</scope>
    <source>
        <strain evidence="2">Lactococcus lactis</strain>
    </source>
</reference>
<dbReference type="EMBL" id="OGTW02000082">
    <property type="protein sequence ID" value="SPS11897.1"/>
    <property type="molecule type" value="Genomic_DNA"/>
</dbReference>
<gene>
    <name evidence="1" type="ORF">AMHIJAGA_01832</name>
</gene>
<protein>
    <recommendedName>
        <fullName evidence="4">DNA-binding protein HU</fullName>
    </recommendedName>
</protein>
<dbReference type="AlphaFoldDB" id="A0A2X0PK80"/>
<evidence type="ECO:0000313" key="1">
    <source>
        <dbReference type="EMBL" id="SPB27283.1"/>
    </source>
</evidence>
<reference evidence="3" key="3">
    <citation type="submission" date="2018-05" db="EMBL/GenBank/DDBJ databases">
        <authorList>
            <person name="Duru I."/>
        </authorList>
    </citation>
    <scope>NUCLEOTIDE SEQUENCE [LARGE SCALE GENOMIC DNA]</scope>
</reference>
<proteinExistence type="predicted"/>
<dbReference type="EMBL" id="OGTW01000082">
    <property type="protein sequence ID" value="SPB27283.1"/>
    <property type="molecule type" value="Genomic_DNA"/>
</dbReference>
<evidence type="ECO:0000313" key="3">
    <source>
        <dbReference type="Proteomes" id="UP000279235"/>
    </source>
</evidence>
<sequence>MASKQELIDYVADRTELSKVNAAKAINGLNI</sequence>
<name>A0A2X0PK80_9LACT</name>